<evidence type="ECO:0000313" key="1">
    <source>
        <dbReference type="EMBL" id="ALL69293.1"/>
    </source>
</evidence>
<reference evidence="1 2" key="1">
    <citation type="journal article" date="2014" name="Genome Announc.">
        <title>Draft Genome Sequence of the Haloacid-Degrading Burkholderia caribensis Strain MBA4.</title>
        <authorList>
            <person name="Pan Y."/>
            <person name="Kong K.F."/>
            <person name="Tsang J.S."/>
        </authorList>
    </citation>
    <scope>NUCLEOTIDE SEQUENCE [LARGE SCALE GENOMIC DNA]</scope>
    <source>
        <strain evidence="1 2">MBA4</strain>
    </source>
</reference>
<protein>
    <submittedName>
        <fullName evidence="1">Uncharacterized protein</fullName>
    </submittedName>
</protein>
<accession>A0A0N7JVI3</accession>
<evidence type="ECO:0000313" key="2">
    <source>
        <dbReference type="Proteomes" id="UP000019146"/>
    </source>
</evidence>
<gene>
    <name evidence="1" type="ORF">K788_00036720</name>
</gene>
<name>A0A0N7JVI3_9BURK</name>
<dbReference type="KEGG" id="bcai:K788_00036720"/>
<dbReference type="Proteomes" id="UP000019146">
    <property type="component" value="Chromosome 2"/>
</dbReference>
<dbReference type="EMBL" id="CP012747">
    <property type="protein sequence ID" value="ALL69293.1"/>
    <property type="molecule type" value="Genomic_DNA"/>
</dbReference>
<proteinExistence type="predicted"/>
<sequence>MFGLEKILAIAALLMLAFARGACASVDLHNVYTRHTRQAY</sequence>
<organism evidence="1 2">
    <name type="scientific">Paraburkholderia caribensis MBA4</name>
    <dbReference type="NCBI Taxonomy" id="1323664"/>
    <lineage>
        <taxon>Bacteria</taxon>
        <taxon>Pseudomonadati</taxon>
        <taxon>Pseudomonadota</taxon>
        <taxon>Betaproteobacteria</taxon>
        <taxon>Burkholderiales</taxon>
        <taxon>Burkholderiaceae</taxon>
        <taxon>Paraburkholderia</taxon>
    </lineage>
</organism>
<dbReference type="AlphaFoldDB" id="A0A0N7JVI3"/>